<feature type="compositionally biased region" description="Low complexity" evidence="1">
    <location>
        <begin position="18"/>
        <end position="29"/>
    </location>
</feature>
<evidence type="ECO:0000313" key="3">
    <source>
        <dbReference type="Proteomes" id="UP000054498"/>
    </source>
</evidence>
<dbReference type="GeneID" id="25727254"/>
<sequence length="53" mass="5357">MSAVWTDSSSGPAAEVPSAQQGRAASAGAHNPEAGGGSWLEPSRPPRAQQQVQ</sequence>
<dbReference type="KEGG" id="mng:MNEG_10123"/>
<dbReference type="Proteomes" id="UP000054498">
    <property type="component" value="Unassembled WGS sequence"/>
</dbReference>
<protein>
    <submittedName>
        <fullName evidence="2">Uncharacterized protein</fullName>
    </submittedName>
</protein>
<feature type="compositionally biased region" description="Polar residues" evidence="1">
    <location>
        <begin position="1"/>
        <end position="11"/>
    </location>
</feature>
<feature type="region of interest" description="Disordered" evidence="1">
    <location>
        <begin position="1"/>
        <end position="53"/>
    </location>
</feature>
<organism evidence="2 3">
    <name type="scientific">Monoraphidium neglectum</name>
    <dbReference type="NCBI Taxonomy" id="145388"/>
    <lineage>
        <taxon>Eukaryota</taxon>
        <taxon>Viridiplantae</taxon>
        <taxon>Chlorophyta</taxon>
        <taxon>core chlorophytes</taxon>
        <taxon>Chlorophyceae</taxon>
        <taxon>CS clade</taxon>
        <taxon>Sphaeropleales</taxon>
        <taxon>Selenastraceae</taxon>
        <taxon>Monoraphidium</taxon>
    </lineage>
</organism>
<dbReference type="AlphaFoldDB" id="A0A0D2MA45"/>
<dbReference type="RefSeq" id="XP_013896856.1">
    <property type="nucleotide sequence ID" value="XM_014041402.1"/>
</dbReference>
<evidence type="ECO:0000313" key="2">
    <source>
        <dbReference type="EMBL" id="KIY97836.1"/>
    </source>
</evidence>
<keyword evidence="3" id="KW-1185">Reference proteome</keyword>
<gene>
    <name evidence="2" type="ORF">MNEG_10123</name>
</gene>
<accession>A0A0D2MA45</accession>
<feature type="non-terminal residue" evidence="2">
    <location>
        <position position="53"/>
    </location>
</feature>
<evidence type="ECO:0000256" key="1">
    <source>
        <dbReference type="SAM" id="MobiDB-lite"/>
    </source>
</evidence>
<proteinExistence type="predicted"/>
<dbReference type="EMBL" id="KK102407">
    <property type="protein sequence ID" value="KIY97836.1"/>
    <property type="molecule type" value="Genomic_DNA"/>
</dbReference>
<name>A0A0D2MA45_9CHLO</name>
<reference evidence="2 3" key="1">
    <citation type="journal article" date="2013" name="BMC Genomics">
        <title>Reconstruction of the lipid metabolism for the microalga Monoraphidium neglectum from its genome sequence reveals characteristics suitable for biofuel production.</title>
        <authorList>
            <person name="Bogen C."/>
            <person name="Al-Dilaimi A."/>
            <person name="Albersmeier A."/>
            <person name="Wichmann J."/>
            <person name="Grundmann M."/>
            <person name="Rupp O."/>
            <person name="Lauersen K.J."/>
            <person name="Blifernez-Klassen O."/>
            <person name="Kalinowski J."/>
            <person name="Goesmann A."/>
            <person name="Mussgnug J.H."/>
            <person name="Kruse O."/>
        </authorList>
    </citation>
    <scope>NUCLEOTIDE SEQUENCE [LARGE SCALE GENOMIC DNA]</scope>
    <source>
        <strain evidence="2 3">SAG 48.87</strain>
    </source>
</reference>